<evidence type="ECO:0000313" key="8">
    <source>
        <dbReference type="Proteomes" id="UP000052257"/>
    </source>
</evidence>
<evidence type="ECO:0000259" key="3">
    <source>
        <dbReference type="Pfam" id="PF00465"/>
    </source>
</evidence>
<protein>
    <submittedName>
        <fullName evidence="5">NADH-dependent butanol dehydrogenase a</fullName>
        <ecNumber evidence="5">1.1.1.-</ecNumber>
    </submittedName>
</protein>
<keyword evidence="2 5" id="KW-0560">Oxidoreductase</keyword>
<dbReference type="EC" id="1.1.1.-" evidence="5"/>
<sequence length="381" mass="41393">MVNFSYYNPTKIEFGKGKENSIGEYLNEYGAKNVLILFGSDRVKKDGLFDKATASLAKFGIKFSELGGIVSNPVLSKVYEAINLARKNGVDSVLAIGGGSVLDTAKSVAAGAKYDGDVWDLFLGKAPIKDALMVFDIMTLAATGSEMNSFAVVTNEDTKEKISITSSLINPKVSVINPELMKSISKNYLVYSASDIIAHSIEGYLTATHHPEIISKLVEANISTIIKTTEILLADPDNYDARAEFAWAATCALNGTTYVGVGGYSYPNHMIEHSISALYGVPHGAGLSVVMPAWMKWYKDKNEAQFSRFAKVIFGKNSADEGIEALKTWFEKIGTPTKLRDFGLDMSVSDITTTALHHAKAFGIADVYTKDVLEEILNLAY</sequence>
<evidence type="ECO:0000313" key="7">
    <source>
        <dbReference type="Proteomes" id="UP000052245"/>
    </source>
</evidence>
<dbReference type="Pfam" id="PF25137">
    <property type="entry name" value="ADH_Fe_C"/>
    <property type="match status" value="1"/>
</dbReference>
<dbReference type="EMBL" id="FAUW01000005">
    <property type="protein sequence ID" value="CUU88565.1"/>
    <property type="molecule type" value="Genomic_DNA"/>
</dbReference>
<dbReference type="RefSeq" id="WP_059427698.1">
    <property type="nucleotide sequence ID" value="NZ_CP040464.1"/>
</dbReference>
<dbReference type="Pfam" id="PF00465">
    <property type="entry name" value="Fe-ADH"/>
    <property type="match status" value="1"/>
</dbReference>
<evidence type="ECO:0000313" key="6">
    <source>
        <dbReference type="EMBL" id="CUU91940.1"/>
    </source>
</evidence>
<dbReference type="PANTHER" id="PTHR43633">
    <property type="entry name" value="ALCOHOL DEHYDROGENASE YQHD"/>
    <property type="match status" value="1"/>
</dbReference>
<name>A0A2S5JA38_CAMHY</name>
<dbReference type="GO" id="GO:1990362">
    <property type="term" value="F:butanol dehydrogenase (NAD+) activity"/>
    <property type="evidence" value="ECO:0007669"/>
    <property type="project" value="InterPro"/>
</dbReference>
<comment type="similarity">
    <text evidence="1">Belongs to the iron-containing alcohol dehydrogenase family.</text>
</comment>
<dbReference type="Proteomes" id="UP000052257">
    <property type="component" value="Unassembled WGS sequence"/>
</dbReference>
<dbReference type="AlphaFoldDB" id="A0A2S5JA38"/>
<accession>A0A2S5JA38</accession>
<feature type="domain" description="Fe-containing alcohol dehydrogenase-like C-terminal" evidence="4">
    <location>
        <begin position="190"/>
        <end position="378"/>
    </location>
</feature>
<dbReference type="CDD" id="cd08187">
    <property type="entry name" value="BDH"/>
    <property type="match status" value="1"/>
</dbReference>
<evidence type="ECO:0000259" key="4">
    <source>
        <dbReference type="Pfam" id="PF25137"/>
    </source>
</evidence>
<dbReference type="InterPro" id="IPR044731">
    <property type="entry name" value="BDH-like"/>
</dbReference>
<dbReference type="GO" id="GO:0046872">
    <property type="term" value="F:metal ion binding"/>
    <property type="evidence" value="ECO:0007669"/>
    <property type="project" value="InterPro"/>
</dbReference>
<dbReference type="InterPro" id="IPR001670">
    <property type="entry name" value="ADH_Fe/GldA"/>
</dbReference>
<dbReference type="GO" id="GO:1990002">
    <property type="term" value="F:methylglyoxal reductase (NADPH) (acetol producing) activity"/>
    <property type="evidence" value="ECO:0007669"/>
    <property type="project" value="TreeGrafter"/>
</dbReference>
<dbReference type="Gene3D" id="3.40.50.1970">
    <property type="match status" value="1"/>
</dbReference>
<gene>
    <name evidence="5" type="primary">bdhB</name>
    <name evidence="5" type="ORF">ERS739220_01898</name>
    <name evidence="6" type="ORF">ERS739223_01814</name>
</gene>
<dbReference type="EMBL" id="FAVC01000004">
    <property type="protein sequence ID" value="CUU91940.1"/>
    <property type="molecule type" value="Genomic_DNA"/>
</dbReference>
<feature type="domain" description="Alcohol dehydrogenase iron-type/glycerol dehydrogenase GldA" evidence="3">
    <location>
        <begin position="9"/>
        <end position="178"/>
    </location>
</feature>
<proteinExistence type="inferred from homology"/>
<evidence type="ECO:0000313" key="5">
    <source>
        <dbReference type="EMBL" id="CUU88565.1"/>
    </source>
</evidence>
<dbReference type="Proteomes" id="UP000052245">
    <property type="component" value="Unassembled WGS sequence"/>
</dbReference>
<comment type="caution">
    <text evidence="5">The sequence shown here is derived from an EMBL/GenBank/DDBJ whole genome shotgun (WGS) entry which is preliminary data.</text>
</comment>
<dbReference type="GO" id="GO:0005829">
    <property type="term" value="C:cytosol"/>
    <property type="evidence" value="ECO:0007669"/>
    <property type="project" value="TreeGrafter"/>
</dbReference>
<dbReference type="InterPro" id="IPR056798">
    <property type="entry name" value="ADH_Fe_C"/>
</dbReference>
<evidence type="ECO:0000256" key="1">
    <source>
        <dbReference type="ARBA" id="ARBA00007358"/>
    </source>
</evidence>
<reference evidence="7 8" key="1">
    <citation type="submission" date="2015-11" db="EMBL/GenBank/DDBJ databases">
        <authorList>
            <consortium name="Pathogen Informatics"/>
        </authorList>
    </citation>
    <scope>NUCLEOTIDE SEQUENCE [LARGE SCALE GENOMIC DNA]</scope>
    <source>
        <strain evidence="5 8">006A-0191</strain>
        <strain evidence="6 7">007A-0283</strain>
    </source>
</reference>
<dbReference type="PANTHER" id="PTHR43633:SF1">
    <property type="entry name" value="ALCOHOL DEHYDROGENASE YQHD"/>
    <property type="match status" value="1"/>
</dbReference>
<dbReference type="Gene3D" id="1.20.1090.10">
    <property type="entry name" value="Dehydroquinate synthase-like - alpha domain"/>
    <property type="match status" value="1"/>
</dbReference>
<evidence type="ECO:0000256" key="2">
    <source>
        <dbReference type="ARBA" id="ARBA00023002"/>
    </source>
</evidence>
<dbReference type="FunFam" id="3.40.50.1970:FF:000003">
    <property type="entry name" value="Alcohol dehydrogenase, iron-containing"/>
    <property type="match status" value="1"/>
</dbReference>
<dbReference type="SUPFAM" id="SSF56796">
    <property type="entry name" value="Dehydroquinate synthase-like"/>
    <property type="match status" value="1"/>
</dbReference>
<organism evidence="5 8">
    <name type="scientific">Campylobacter hyointestinalis subsp. hyointestinalis</name>
    <dbReference type="NCBI Taxonomy" id="91352"/>
    <lineage>
        <taxon>Bacteria</taxon>
        <taxon>Pseudomonadati</taxon>
        <taxon>Campylobacterota</taxon>
        <taxon>Epsilonproteobacteria</taxon>
        <taxon>Campylobacterales</taxon>
        <taxon>Campylobacteraceae</taxon>
        <taxon>Campylobacter</taxon>
    </lineage>
</organism>
<dbReference type="GO" id="GO:0008106">
    <property type="term" value="F:alcohol dehydrogenase (NADP+) activity"/>
    <property type="evidence" value="ECO:0007669"/>
    <property type="project" value="TreeGrafter"/>
</dbReference>